<dbReference type="RefSeq" id="WP_105048967.1">
    <property type="nucleotide sequence ID" value="NZ_CP150661.1"/>
</dbReference>
<evidence type="ECO:0008006" key="3">
    <source>
        <dbReference type="Google" id="ProtNLM"/>
    </source>
</evidence>
<dbReference type="InterPro" id="IPR042099">
    <property type="entry name" value="ANL_N_sf"/>
</dbReference>
<protein>
    <recommendedName>
        <fullName evidence="3">AMP-binding protein</fullName>
    </recommendedName>
</protein>
<dbReference type="Gene3D" id="3.40.50.12780">
    <property type="entry name" value="N-terminal domain of ligase-like"/>
    <property type="match status" value="1"/>
</dbReference>
<keyword evidence="2" id="KW-1185">Reference proteome</keyword>
<dbReference type="EMBL" id="MSCK01000001">
    <property type="protein sequence ID" value="PQJ73303.1"/>
    <property type="molecule type" value="Genomic_DNA"/>
</dbReference>
<organism evidence="1 2">
    <name type="scientific">Polaribacter butkevichii</name>
    <dbReference type="NCBI Taxonomy" id="218490"/>
    <lineage>
        <taxon>Bacteria</taxon>
        <taxon>Pseudomonadati</taxon>
        <taxon>Bacteroidota</taxon>
        <taxon>Flavobacteriia</taxon>
        <taxon>Flavobacteriales</taxon>
        <taxon>Flavobacteriaceae</taxon>
    </lineage>
</organism>
<name>A0A2P6CEH4_9FLAO</name>
<evidence type="ECO:0000313" key="1">
    <source>
        <dbReference type="EMBL" id="PQJ73303.1"/>
    </source>
</evidence>
<dbReference type="PANTHER" id="PTHR36932">
    <property type="entry name" value="CAPSULAR POLYSACCHARIDE BIOSYNTHESIS PROTEIN"/>
    <property type="match status" value="1"/>
</dbReference>
<dbReference type="PANTHER" id="PTHR36932:SF1">
    <property type="entry name" value="CAPSULAR POLYSACCHARIDE BIOSYNTHESIS PROTEIN"/>
    <property type="match status" value="1"/>
</dbReference>
<gene>
    <name evidence="1" type="ORF">BTO14_08530</name>
</gene>
<dbReference type="OrthoDB" id="580775at2"/>
<evidence type="ECO:0000313" key="2">
    <source>
        <dbReference type="Proteomes" id="UP000247345"/>
    </source>
</evidence>
<dbReference type="Proteomes" id="UP000247345">
    <property type="component" value="Unassembled WGS sequence"/>
</dbReference>
<dbReference type="SUPFAM" id="SSF56801">
    <property type="entry name" value="Acetyl-CoA synthetase-like"/>
    <property type="match status" value="1"/>
</dbReference>
<dbReference type="AlphaFoldDB" id="A0A2P6CEH4"/>
<reference evidence="1 2" key="1">
    <citation type="submission" date="2016-12" db="EMBL/GenBank/DDBJ databases">
        <title>Trade-off between light-utilization and light-protection in marine flavobacteria.</title>
        <authorList>
            <person name="Kumagai Y."/>
            <person name="Yoshizawa S."/>
            <person name="Kogure K."/>
            <person name="Iwasaki W."/>
        </authorList>
    </citation>
    <scope>NUCLEOTIDE SEQUENCE [LARGE SCALE GENOMIC DNA]</scope>
    <source>
        <strain evidence="1 2">KCTC 12100</strain>
    </source>
</reference>
<sequence length="442" mass="51102">MIYNKLIENIFLPIGDFINKSSYLKQLKYWRKLDTFTEIELENLQKKNLKNILEHTVNTVSKYSSIQLEGKDPYGWLNSFPILTKDDIRGNSDSLLSNKVNKANLISYSSSGSSGIQSTVFMDKKEQSIIRAILSHWWEWSGYRIGSSVVQTGMSPNRGLLKSIKDGLFKTKYITAFSLTDTQLENLFKELHNTKNYYLAGYASSLNIIAEYALAHNYKVHFKAAISFGDKMFNHYKKNIENAFKTKVYDTYGCNEGFLIAAQKDLEYKYIMSPHVYLEILDDNNKPLPDGELGHVVVTRLDGYSMPLIRYKIGDLAMKLPKEKYPKNREFNYPLLEKIIGRDTDVVLLSDNKKLTVHSFTGIFEYVTEIKQFKVIQEKQGEILIEYIKDKGFNKDVLLRVTKELQKYILDNEFKIFYKEVDFIAAAKSGKPQIVESKLLKK</sequence>
<dbReference type="InterPro" id="IPR053158">
    <property type="entry name" value="CapK_Type1_Caps_Biosynth"/>
</dbReference>
<comment type="caution">
    <text evidence="1">The sequence shown here is derived from an EMBL/GenBank/DDBJ whole genome shotgun (WGS) entry which is preliminary data.</text>
</comment>
<accession>A0A2P6CEH4</accession>
<proteinExistence type="predicted"/>